<keyword evidence="1" id="KW-0227">DNA damage</keyword>
<dbReference type="Gene3D" id="3.40.50.300">
    <property type="entry name" value="P-loop containing nucleotide triphosphate hydrolases"/>
    <property type="match status" value="1"/>
</dbReference>
<dbReference type="SUPFAM" id="SSF52540">
    <property type="entry name" value="P-loop containing nucleoside triphosphate hydrolases"/>
    <property type="match status" value="2"/>
</dbReference>
<accession>A0A8H5C5F5</accession>
<protein>
    <recommendedName>
        <fullName evidence="1">ATP-dependent DNA helicase</fullName>
        <ecNumber evidence="1">5.6.2.3</ecNumber>
    </recommendedName>
</protein>
<organism evidence="4 5">
    <name type="scientific">Ephemerocybe angulata</name>
    <dbReference type="NCBI Taxonomy" id="980116"/>
    <lineage>
        <taxon>Eukaryota</taxon>
        <taxon>Fungi</taxon>
        <taxon>Dikarya</taxon>
        <taxon>Basidiomycota</taxon>
        <taxon>Agaricomycotina</taxon>
        <taxon>Agaricomycetes</taxon>
        <taxon>Agaricomycetidae</taxon>
        <taxon>Agaricales</taxon>
        <taxon>Agaricineae</taxon>
        <taxon>Psathyrellaceae</taxon>
        <taxon>Ephemerocybe</taxon>
    </lineage>
</organism>
<evidence type="ECO:0000256" key="1">
    <source>
        <dbReference type="RuleBase" id="RU363044"/>
    </source>
</evidence>
<comment type="similarity">
    <text evidence="1">Belongs to the helicase family.</text>
</comment>
<dbReference type="InterPro" id="IPR051055">
    <property type="entry name" value="PIF1_helicase"/>
</dbReference>
<dbReference type="GO" id="GO:0016787">
    <property type="term" value="F:hydrolase activity"/>
    <property type="evidence" value="ECO:0007669"/>
    <property type="project" value="UniProtKB-KW"/>
</dbReference>
<keyword evidence="1" id="KW-0233">DNA recombination</keyword>
<evidence type="ECO:0000256" key="2">
    <source>
        <dbReference type="SAM" id="MobiDB-lite"/>
    </source>
</evidence>
<dbReference type="Pfam" id="PF05970">
    <property type="entry name" value="PIF1"/>
    <property type="match status" value="1"/>
</dbReference>
<feature type="region of interest" description="Disordered" evidence="2">
    <location>
        <begin position="439"/>
        <end position="490"/>
    </location>
</feature>
<dbReference type="InterPro" id="IPR027417">
    <property type="entry name" value="P-loop_NTPase"/>
</dbReference>
<keyword evidence="1" id="KW-0378">Hydrolase</keyword>
<keyword evidence="1" id="KW-0547">Nucleotide-binding</keyword>
<gene>
    <name evidence="4" type="ORF">D9611_012159</name>
</gene>
<keyword evidence="1" id="KW-0234">DNA repair</keyword>
<dbReference type="EC" id="5.6.2.3" evidence="1"/>
<comment type="cofactor">
    <cofactor evidence="1">
        <name>Mg(2+)</name>
        <dbReference type="ChEBI" id="CHEBI:18420"/>
    </cofactor>
</comment>
<proteinExistence type="inferred from homology"/>
<dbReference type="GO" id="GO:0006310">
    <property type="term" value="P:DNA recombination"/>
    <property type="evidence" value="ECO:0007669"/>
    <property type="project" value="UniProtKB-KW"/>
</dbReference>
<sequence>MLLAGAAGTGKSTVIAAISALFTLLNKSYNMTVCAYTGVAANNVDGMTLHTALCLSNGVPKENSSARRDLIAMWSCVDYLIIDEFSMIGCRLLTQISEALCIAKETSEPFGNINIIFAGDFMQLPPIGDRALYQRLQPNSEGTTQGQTKIFGKLLWYTIDVAVTLTETMHQRGNDANAFVDLLHRVRTGSTTIEDYAALNSRVLCEVDVLDRPDGFTTPILVNTNSTKDEINTHATESFAEKTGRELHWYHSVDVVHKTVIGPGALKDRLNMVSGSSTQYKLGKMALVIGMPMMLVQNFDIAAGVVNGVIGTLQSLKYSLDDDQQRILKSVIIRTEDMKGDPIPGLQPQEFQVLQERSQATVKSFYGGQDLHFTRSQVAIVPAFAMTVHKAQSRTLDRVIVDLKNTRTTAEAYVMLSRVRTFDQLFILRRFDWNNLKRSPPRDVRAEYHRQAQLPKHSTLSHAHAPSPAPEESTTDLHIPGYIPGPDRTTDIYQPFAQRVLNIQETNHPGPQEGPSEQRPARRKVKLTTLEQYPILPPSPSQLSNSHVKRPPDSHTDDDQPAPKRRKIKLSQN</sequence>
<comment type="caution">
    <text evidence="4">The sequence shown here is derived from an EMBL/GenBank/DDBJ whole genome shotgun (WGS) entry which is preliminary data.</text>
</comment>
<keyword evidence="1" id="KW-0067">ATP-binding</keyword>
<dbReference type="CDD" id="cd18809">
    <property type="entry name" value="SF1_C_RecD"/>
    <property type="match status" value="1"/>
</dbReference>
<feature type="compositionally biased region" description="Basic and acidic residues" evidence="2">
    <location>
        <begin position="550"/>
        <end position="562"/>
    </location>
</feature>
<dbReference type="GO" id="GO:0043139">
    <property type="term" value="F:5'-3' DNA helicase activity"/>
    <property type="evidence" value="ECO:0007669"/>
    <property type="project" value="UniProtKB-EC"/>
</dbReference>
<feature type="region of interest" description="Disordered" evidence="2">
    <location>
        <begin position="505"/>
        <end position="573"/>
    </location>
</feature>
<feature type="domain" description="DNA helicase Pif1-like DEAD-box helicase" evidence="3">
    <location>
        <begin position="2"/>
        <end position="193"/>
    </location>
</feature>
<evidence type="ECO:0000313" key="5">
    <source>
        <dbReference type="Proteomes" id="UP000541558"/>
    </source>
</evidence>
<keyword evidence="5" id="KW-1185">Reference proteome</keyword>
<name>A0A8H5C5F5_9AGAR</name>
<dbReference type="AlphaFoldDB" id="A0A8H5C5F5"/>
<dbReference type="GO" id="GO:0000723">
    <property type="term" value="P:telomere maintenance"/>
    <property type="evidence" value="ECO:0007669"/>
    <property type="project" value="InterPro"/>
</dbReference>
<keyword evidence="1" id="KW-0347">Helicase</keyword>
<dbReference type="OrthoDB" id="432234at2759"/>
<dbReference type="PANTHER" id="PTHR47642">
    <property type="entry name" value="ATP-DEPENDENT DNA HELICASE"/>
    <property type="match status" value="1"/>
</dbReference>
<evidence type="ECO:0000259" key="3">
    <source>
        <dbReference type="Pfam" id="PF05970"/>
    </source>
</evidence>
<dbReference type="Proteomes" id="UP000541558">
    <property type="component" value="Unassembled WGS sequence"/>
</dbReference>
<dbReference type="GO" id="GO:0005524">
    <property type="term" value="F:ATP binding"/>
    <property type="evidence" value="ECO:0007669"/>
    <property type="project" value="UniProtKB-KW"/>
</dbReference>
<feature type="compositionally biased region" description="Basic and acidic residues" evidence="2">
    <location>
        <begin position="440"/>
        <end position="450"/>
    </location>
</feature>
<comment type="catalytic activity">
    <reaction evidence="1">
        <text>ATP + H2O = ADP + phosphate + H(+)</text>
        <dbReference type="Rhea" id="RHEA:13065"/>
        <dbReference type="ChEBI" id="CHEBI:15377"/>
        <dbReference type="ChEBI" id="CHEBI:15378"/>
        <dbReference type="ChEBI" id="CHEBI:30616"/>
        <dbReference type="ChEBI" id="CHEBI:43474"/>
        <dbReference type="ChEBI" id="CHEBI:456216"/>
        <dbReference type="EC" id="5.6.2.3"/>
    </reaction>
</comment>
<dbReference type="PANTHER" id="PTHR47642:SF6">
    <property type="entry name" value="ATP-DEPENDENT DNA HELICASE"/>
    <property type="match status" value="1"/>
</dbReference>
<feature type="compositionally biased region" description="Basic residues" evidence="2">
    <location>
        <begin position="563"/>
        <end position="573"/>
    </location>
</feature>
<evidence type="ECO:0000313" key="4">
    <source>
        <dbReference type="EMBL" id="KAF5335465.1"/>
    </source>
</evidence>
<dbReference type="EMBL" id="JAACJK010000061">
    <property type="protein sequence ID" value="KAF5335465.1"/>
    <property type="molecule type" value="Genomic_DNA"/>
</dbReference>
<dbReference type="GO" id="GO:0006281">
    <property type="term" value="P:DNA repair"/>
    <property type="evidence" value="ECO:0007669"/>
    <property type="project" value="UniProtKB-KW"/>
</dbReference>
<reference evidence="4 5" key="1">
    <citation type="journal article" date="2020" name="ISME J.">
        <title>Uncovering the hidden diversity of litter-decomposition mechanisms in mushroom-forming fungi.</title>
        <authorList>
            <person name="Floudas D."/>
            <person name="Bentzer J."/>
            <person name="Ahren D."/>
            <person name="Johansson T."/>
            <person name="Persson P."/>
            <person name="Tunlid A."/>
        </authorList>
    </citation>
    <scope>NUCLEOTIDE SEQUENCE [LARGE SCALE GENOMIC DNA]</scope>
    <source>
        <strain evidence="4 5">CBS 175.51</strain>
    </source>
</reference>
<dbReference type="InterPro" id="IPR010285">
    <property type="entry name" value="DNA_helicase_pif1-like_DEAD"/>
</dbReference>